<dbReference type="eggNOG" id="COG0835">
    <property type="taxonomic scope" value="Bacteria"/>
</dbReference>
<dbReference type="InterPro" id="IPR036061">
    <property type="entry name" value="CheW-like_dom_sf"/>
</dbReference>
<evidence type="ECO:0000313" key="2">
    <source>
        <dbReference type="EMBL" id="EXF92045.1"/>
    </source>
</evidence>
<dbReference type="SMART" id="SM00260">
    <property type="entry name" value="CheW"/>
    <property type="match status" value="1"/>
</dbReference>
<evidence type="ECO:0000259" key="1">
    <source>
        <dbReference type="PROSITE" id="PS50851"/>
    </source>
</evidence>
<dbReference type="HOGENOM" id="CLU_048995_6_1_6"/>
<reference evidence="2 3" key="1">
    <citation type="journal article" date="2011" name="J. Bacteriol.">
        <title>Draft genome sequence of the polycyclic aromatic hydrocarbon-degrading, genetically engineered bioluminescent bioreporter Pseudomonas fluorescens HK44.</title>
        <authorList>
            <person name="Chauhan A."/>
            <person name="Layton A.C."/>
            <person name="Williams D.E."/>
            <person name="Smartt A.E."/>
            <person name="Ripp S."/>
            <person name="Karpinets T.V."/>
            <person name="Brown S.D."/>
            <person name="Sayler G.S."/>
        </authorList>
    </citation>
    <scope>NUCLEOTIDE SEQUENCE [LARGE SCALE GENOMIC DNA]</scope>
    <source>
        <strain evidence="2 3">HK44</strain>
    </source>
</reference>
<accession>A0A010SFX2</accession>
<dbReference type="PROSITE" id="PS50851">
    <property type="entry name" value="CHEW"/>
    <property type="match status" value="1"/>
</dbReference>
<sequence>MAESLTAFELLLQIDQRCRLLAADLPSQQTRNHGWSGIGFRLGECWYVAPMGEVSEVLHEPRLTQLPGVKSWVRGVANLRGRLLPVMDLCGFLGVELSAPRKQRRVLVVEYKEVFVGLMVEEVLGMQHFNQASFEPASLDAQNGPAGAFIKGQFEREQRWQVFSPFALAQSPRFMDVAV</sequence>
<comment type="caution">
    <text evidence="2">The sequence shown here is derived from an EMBL/GenBank/DDBJ whole genome shotgun (WGS) entry which is preliminary data.</text>
</comment>
<dbReference type="GO" id="GO:0006935">
    <property type="term" value="P:chemotaxis"/>
    <property type="evidence" value="ECO:0007669"/>
    <property type="project" value="InterPro"/>
</dbReference>
<dbReference type="PANTHER" id="PTHR22617:SF43">
    <property type="entry name" value="PROTEIN PILI"/>
    <property type="match status" value="1"/>
</dbReference>
<dbReference type="InterPro" id="IPR039315">
    <property type="entry name" value="CheW"/>
</dbReference>
<dbReference type="Pfam" id="PF01584">
    <property type="entry name" value="CheW"/>
    <property type="match status" value="1"/>
</dbReference>
<dbReference type="PANTHER" id="PTHR22617">
    <property type="entry name" value="CHEMOTAXIS SENSOR HISTIDINE KINASE-RELATED"/>
    <property type="match status" value="1"/>
</dbReference>
<organism evidence="2 3">
    <name type="scientific">Pseudomonas fluorescens HK44</name>
    <dbReference type="NCBI Taxonomy" id="1042209"/>
    <lineage>
        <taxon>Bacteria</taxon>
        <taxon>Pseudomonadati</taxon>
        <taxon>Pseudomonadota</taxon>
        <taxon>Gammaproteobacteria</taxon>
        <taxon>Pseudomonadales</taxon>
        <taxon>Pseudomonadaceae</taxon>
        <taxon>Pseudomonas</taxon>
    </lineage>
</organism>
<dbReference type="PATRIC" id="fig|1042209.11.peg.5358"/>
<dbReference type="GO" id="GO:0005829">
    <property type="term" value="C:cytosol"/>
    <property type="evidence" value="ECO:0007669"/>
    <property type="project" value="TreeGrafter"/>
</dbReference>
<dbReference type="Proteomes" id="UP000022611">
    <property type="component" value="Unassembled WGS sequence"/>
</dbReference>
<dbReference type="Gene3D" id="2.40.50.180">
    <property type="entry name" value="CheA-289, Domain 4"/>
    <property type="match status" value="1"/>
</dbReference>
<gene>
    <name evidence="2" type="ORF">HK44_014680</name>
</gene>
<dbReference type="AlphaFoldDB" id="A0A010SFX2"/>
<dbReference type="InterPro" id="IPR002545">
    <property type="entry name" value="CheW-lke_dom"/>
</dbReference>
<dbReference type="Gene3D" id="2.30.30.40">
    <property type="entry name" value="SH3 Domains"/>
    <property type="match status" value="1"/>
</dbReference>
<evidence type="ECO:0000313" key="3">
    <source>
        <dbReference type="Proteomes" id="UP000022611"/>
    </source>
</evidence>
<feature type="domain" description="CheW-like" evidence="1">
    <location>
        <begin position="34"/>
        <end position="174"/>
    </location>
</feature>
<dbReference type="RefSeq" id="WP_019694066.1">
    <property type="nucleotide sequence ID" value="NZ_AFOY02000019.1"/>
</dbReference>
<dbReference type="GO" id="GO:0007165">
    <property type="term" value="P:signal transduction"/>
    <property type="evidence" value="ECO:0007669"/>
    <property type="project" value="InterPro"/>
</dbReference>
<dbReference type="EMBL" id="AFOY02000019">
    <property type="protein sequence ID" value="EXF92045.1"/>
    <property type="molecule type" value="Genomic_DNA"/>
</dbReference>
<proteinExistence type="predicted"/>
<dbReference type="OrthoDB" id="5298045at2"/>
<dbReference type="SUPFAM" id="SSF50341">
    <property type="entry name" value="CheW-like"/>
    <property type="match status" value="1"/>
</dbReference>
<name>A0A010SFX2_PSEFL</name>
<protein>
    <submittedName>
        <fullName evidence="2">Type IV pili signal transduction protein PilI</fullName>
    </submittedName>
</protein>